<protein>
    <recommendedName>
        <fullName evidence="4">Mandelate racemase/muconate lactonizing enzyme C-terminal domain-containing protein</fullName>
    </recommendedName>
</protein>
<feature type="domain" description="Mandelate racemase/muconate lactonizing enzyme C-terminal" evidence="4">
    <location>
        <begin position="139"/>
        <end position="236"/>
    </location>
</feature>
<dbReference type="EMBL" id="CP019236">
    <property type="protein sequence ID" value="APW39390.1"/>
    <property type="molecule type" value="Genomic_DNA"/>
</dbReference>
<dbReference type="InterPro" id="IPR036849">
    <property type="entry name" value="Enolase-like_C_sf"/>
</dbReference>
<dbReference type="STRING" id="1842727.RD110_21010"/>
<dbReference type="Proteomes" id="UP000186609">
    <property type="component" value="Chromosome"/>
</dbReference>
<dbReference type="GO" id="GO:0009063">
    <property type="term" value="P:amino acid catabolic process"/>
    <property type="evidence" value="ECO:0007669"/>
    <property type="project" value="InterPro"/>
</dbReference>
<dbReference type="SUPFAM" id="SSF54826">
    <property type="entry name" value="Enolase N-terminal domain-like"/>
    <property type="match status" value="1"/>
</dbReference>
<organism evidence="5 6">
    <name type="scientific">Rhodoferax koreensis</name>
    <dbReference type="NCBI Taxonomy" id="1842727"/>
    <lineage>
        <taxon>Bacteria</taxon>
        <taxon>Pseudomonadati</taxon>
        <taxon>Pseudomonadota</taxon>
        <taxon>Betaproteobacteria</taxon>
        <taxon>Burkholderiales</taxon>
        <taxon>Comamonadaceae</taxon>
        <taxon>Rhodoferax</taxon>
    </lineage>
</organism>
<accession>A0A1P8K058</accession>
<dbReference type="InterPro" id="IPR029065">
    <property type="entry name" value="Enolase_C-like"/>
</dbReference>
<dbReference type="KEGG" id="rhy:RD110_21010"/>
<dbReference type="InterPro" id="IPR013341">
    <property type="entry name" value="Mandelate_racemase_N_dom"/>
</dbReference>
<reference evidence="5 6" key="1">
    <citation type="submission" date="2017-01" db="EMBL/GenBank/DDBJ databases">
        <authorList>
            <person name="Mah S.A."/>
            <person name="Swanson W.J."/>
            <person name="Moy G.W."/>
            <person name="Vacquier V.D."/>
        </authorList>
    </citation>
    <scope>NUCLEOTIDE SEQUENCE [LARGE SCALE GENOMIC DNA]</scope>
    <source>
        <strain evidence="5 6">DCY110</strain>
    </source>
</reference>
<dbReference type="PANTHER" id="PTHR48073">
    <property type="entry name" value="O-SUCCINYLBENZOATE SYNTHASE-RELATED"/>
    <property type="match status" value="1"/>
</dbReference>
<dbReference type="PANTHER" id="PTHR48073:SF2">
    <property type="entry name" value="O-SUCCINYLBENZOATE SYNTHASE"/>
    <property type="match status" value="1"/>
</dbReference>
<comment type="similarity">
    <text evidence="1">Belongs to the mandelate racemase/muconate lactonizing enzyme family.</text>
</comment>
<dbReference type="GO" id="GO:0006518">
    <property type="term" value="P:peptide metabolic process"/>
    <property type="evidence" value="ECO:0007669"/>
    <property type="project" value="UniProtKB-ARBA"/>
</dbReference>
<dbReference type="PROSITE" id="PS00909">
    <property type="entry name" value="MR_MLE_2"/>
    <property type="match status" value="1"/>
</dbReference>
<dbReference type="InterPro" id="IPR013342">
    <property type="entry name" value="Mandelate_racemase_C"/>
</dbReference>
<dbReference type="SFLD" id="SFLDG00180">
    <property type="entry name" value="muconate_cycloisomerase"/>
    <property type="match status" value="1"/>
</dbReference>
<evidence type="ECO:0000256" key="2">
    <source>
        <dbReference type="ARBA" id="ARBA00022723"/>
    </source>
</evidence>
<dbReference type="InterPro" id="IPR029017">
    <property type="entry name" value="Enolase-like_N"/>
</dbReference>
<evidence type="ECO:0000256" key="1">
    <source>
        <dbReference type="ARBA" id="ARBA00008031"/>
    </source>
</evidence>
<evidence type="ECO:0000259" key="4">
    <source>
        <dbReference type="SMART" id="SM00922"/>
    </source>
</evidence>
<proteinExistence type="inferred from homology"/>
<dbReference type="SFLD" id="SFLDS00001">
    <property type="entry name" value="Enolase"/>
    <property type="match status" value="1"/>
</dbReference>
<keyword evidence="3" id="KW-0413">Isomerase</keyword>
<evidence type="ECO:0000313" key="5">
    <source>
        <dbReference type="EMBL" id="APW39390.1"/>
    </source>
</evidence>
<dbReference type="Pfam" id="PF13378">
    <property type="entry name" value="MR_MLE_C"/>
    <property type="match status" value="1"/>
</dbReference>
<dbReference type="GO" id="GO:0046872">
    <property type="term" value="F:metal ion binding"/>
    <property type="evidence" value="ECO:0007669"/>
    <property type="project" value="UniProtKB-KW"/>
</dbReference>
<dbReference type="GO" id="GO:0016854">
    <property type="term" value="F:racemase and epimerase activity"/>
    <property type="evidence" value="ECO:0007669"/>
    <property type="project" value="UniProtKB-ARBA"/>
</dbReference>
<dbReference type="Gene3D" id="3.30.390.10">
    <property type="entry name" value="Enolase-like, N-terminal domain"/>
    <property type="match status" value="1"/>
</dbReference>
<dbReference type="AlphaFoldDB" id="A0A1P8K058"/>
<dbReference type="InterPro" id="IPR018110">
    <property type="entry name" value="Mandel_Rmase/mucon_lact_enz_CS"/>
</dbReference>
<evidence type="ECO:0000313" key="6">
    <source>
        <dbReference type="Proteomes" id="UP000186609"/>
    </source>
</evidence>
<name>A0A1P8K058_9BURK</name>
<keyword evidence="2" id="KW-0479">Metal-binding</keyword>
<dbReference type="Gene3D" id="3.20.20.120">
    <property type="entry name" value="Enolase-like C-terminal domain"/>
    <property type="match status" value="1"/>
</dbReference>
<dbReference type="Pfam" id="PF02746">
    <property type="entry name" value="MR_MLE_N"/>
    <property type="match status" value="1"/>
</dbReference>
<sequence length="360" mass="38196">MRLANYGLYRYRLPYARPVRWSDVVEEAAEFLLLRITCAQGLAGVAEMTIKPTWTGASLRSLVASLEDVFLPLLKKLDLCDPAAVRARLEGIPENHAAKALVDNAVWDLQAAARGGPLHRAWGGAPEVPLSFTVTRQTPARMVAEAVAMVERHGFKTLKIKGGQGLSTDVEAMHGLRHALGNGTRLYVDANGAYAPTEAGAYARAMADAGAEVVEDPCAFAPDATFTRLQAASPAPVLVDFYCASPRDMALYIAAGARAFSLKPGRLGLSDTRAMAALARASGCRTVVGMFGESALGTLAALQLSTTLPPGSLPAENSWFLAMTQQILVSPLVITQGSIRLPDAAGSAGLIDWNRLEPLT</sequence>
<dbReference type="SUPFAM" id="SSF51604">
    <property type="entry name" value="Enolase C-terminal domain-like"/>
    <property type="match status" value="1"/>
</dbReference>
<dbReference type="SMART" id="SM00922">
    <property type="entry name" value="MR_MLE"/>
    <property type="match status" value="1"/>
</dbReference>
<keyword evidence="6" id="KW-1185">Reference proteome</keyword>
<gene>
    <name evidence="5" type="ORF">RD110_21010</name>
</gene>
<evidence type="ECO:0000256" key="3">
    <source>
        <dbReference type="ARBA" id="ARBA00023235"/>
    </source>
</evidence>